<keyword evidence="3" id="KW-1185">Reference proteome</keyword>
<accession>A0A8C1LPU2</accession>
<sequence>SAFVLELQIKKEQPGQNDTEPIVLEGKCLVVSTPTTKPAGNTFEMLVRSGSSRIAFSAVRNCNHEPSEMSNHTMTIYFDQTTRPLGSDVTSGSAQPCGQQAVTSCAAGRMETPSPDGPADLETF</sequence>
<proteinExistence type="predicted"/>
<dbReference type="Proteomes" id="UP000694427">
    <property type="component" value="Unplaced"/>
</dbReference>
<feature type="region of interest" description="Disordered" evidence="1">
    <location>
        <begin position="104"/>
        <end position="124"/>
    </location>
</feature>
<dbReference type="Ensembl" id="ENSCCRT00010072606.1">
    <property type="protein sequence ID" value="ENSCCRP00010065922.1"/>
    <property type="gene ID" value="ENSCCRG00010028314.1"/>
</dbReference>
<protein>
    <submittedName>
        <fullName evidence="2">Uncharacterized protein</fullName>
    </submittedName>
</protein>
<dbReference type="AlphaFoldDB" id="A0A8C1LPU2"/>
<reference evidence="2" key="2">
    <citation type="submission" date="2025-09" db="UniProtKB">
        <authorList>
            <consortium name="Ensembl"/>
        </authorList>
    </citation>
    <scope>IDENTIFICATION</scope>
</reference>
<evidence type="ECO:0000313" key="3">
    <source>
        <dbReference type="Proteomes" id="UP000694427"/>
    </source>
</evidence>
<organism evidence="2 3">
    <name type="scientific">Cyprinus carpio</name>
    <name type="common">Common carp</name>
    <dbReference type="NCBI Taxonomy" id="7962"/>
    <lineage>
        <taxon>Eukaryota</taxon>
        <taxon>Metazoa</taxon>
        <taxon>Chordata</taxon>
        <taxon>Craniata</taxon>
        <taxon>Vertebrata</taxon>
        <taxon>Euteleostomi</taxon>
        <taxon>Actinopterygii</taxon>
        <taxon>Neopterygii</taxon>
        <taxon>Teleostei</taxon>
        <taxon>Ostariophysi</taxon>
        <taxon>Cypriniformes</taxon>
        <taxon>Cyprinidae</taxon>
        <taxon>Cyprininae</taxon>
        <taxon>Cyprinus</taxon>
    </lineage>
</organism>
<name>A0A8C1LPU2_CYPCA</name>
<evidence type="ECO:0000313" key="2">
    <source>
        <dbReference type="Ensembl" id="ENSCCRP00010065922.1"/>
    </source>
</evidence>
<reference evidence="2" key="1">
    <citation type="submission" date="2025-08" db="UniProtKB">
        <authorList>
            <consortium name="Ensembl"/>
        </authorList>
    </citation>
    <scope>IDENTIFICATION</scope>
</reference>
<evidence type="ECO:0000256" key="1">
    <source>
        <dbReference type="SAM" id="MobiDB-lite"/>
    </source>
</evidence>